<dbReference type="Proteomes" id="UP000269015">
    <property type="component" value="Chromosome"/>
</dbReference>
<dbReference type="GO" id="GO:0005829">
    <property type="term" value="C:cytosol"/>
    <property type="evidence" value="ECO:0007669"/>
    <property type="project" value="TreeGrafter"/>
</dbReference>
<dbReference type="KEGG" id="cio:CEQ15_06720"/>
<evidence type="ECO:0000313" key="2">
    <source>
        <dbReference type="Proteomes" id="UP000269015"/>
    </source>
</evidence>
<dbReference type="InterPro" id="IPR041492">
    <property type="entry name" value="HAD_2"/>
</dbReference>
<dbReference type="InterPro" id="IPR023214">
    <property type="entry name" value="HAD_sf"/>
</dbReference>
<reference evidence="1 2" key="1">
    <citation type="submission" date="2018-11" db="EMBL/GenBank/DDBJ databases">
        <title>Proposal to divide the Flavobacteriaceae and reorganize its genera based on Amino Acid Identity values calculated from whole genome sequences.</title>
        <authorList>
            <person name="Nicholson A.C."/>
            <person name="Gulvik C.A."/>
            <person name="Whitney A.M."/>
            <person name="Humrighouse B.W."/>
            <person name="Bell M."/>
            <person name="Holmes B."/>
            <person name="Steigerwalt A.G."/>
            <person name="Villarma A."/>
            <person name="Sheth M."/>
            <person name="Batra D."/>
            <person name="Pryor J."/>
            <person name="Bernardet J.-F."/>
            <person name="Hugo C."/>
            <person name="Kampfer P."/>
            <person name="Newman J."/>
            <person name="McQuiston J.R."/>
        </authorList>
    </citation>
    <scope>NUCLEOTIDE SEQUENCE [LARGE SCALE GENOMIC DNA]</scope>
    <source>
        <strain evidence="1 2">H5559</strain>
    </source>
</reference>
<dbReference type="SFLD" id="SFLDG01135">
    <property type="entry name" value="C1.5.6:_HAD__Beta-PGM__Phospha"/>
    <property type="match status" value="1"/>
</dbReference>
<evidence type="ECO:0000313" key="1">
    <source>
        <dbReference type="EMBL" id="AZB16883.1"/>
    </source>
</evidence>
<dbReference type="SFLD" id="SFLDG01129">
    <property type="entry name" value="C1.5:_HAD__Beta-PGM__Phosphata"/>
    <property type="match status" value="1"/>
</dbReference>
<dbReference type="Pfam" id="PF13419">
    <property type="entry name" value="HAD_2"/>
    <property type="match status" value="1"/>
</dbReference>
<organism evidence="1 2">
    <name type="scientific">Chryseobacterium indologenes</name>
    <name type="common">Flavobacterium indologenes</name>
    <dbReference type="NCBI Taxonomy" id="253"/>
    <lineage>
        <taxon>Bacteria</taxon>
        <taxon>Pseudomonadati</taxon>
        <taxon>Bacteroidota</taxon>
        <taxon>Flavobacteriia</taxon>
        <taxon>Flavobacteriales</taxon>
        <taxon>Weeksellaceae</taxon>
        <taxon>Chryseobacterium group</taxon>
        <taxon>Chryseobacterium</taxon>
    </lineage>
</organism>
<dbReference type="GO" id="GO:0006281">
    <property type="term" value="P:DNA repair"/>
    <property type="evidence" value="ECO:0007669"/>
    <property type="project" value="TreeGrafter"/>
</dbReference>
<sequence>MEKTPDSLQTIVFDFDGTLADSAQCGVIATTEAFKSHGLPVPKDKDITDLMGIPIETSFKTLGADILNDQQFNELLSSFREIYKSNSESSIVLFPGIYEMLDTIKKDKKNVAIVSSKKTEVLKKNCKQLKIDHFIDVFIGSDLVQLHKPAPEGLHLALKLINNSDLAKAIYIGDATVDIMMGTSAGVKTCAVLWGAHSEEELLNSNPTYIAPDVFTLENILKLTN</sequence>
<gene>
    <name evidence="1" type="ORF">EG352_03390</name>
</gene>
<dbReference type="PANTHER" id="PTHR43434:SF26">
    <property type="entry name" value="PYROPHOSPHATASE PPAX"/>
    <property type="match status" value="1"/>
</dbReference>
<name>A0AAD0YT16_CHRID</name>
<accession>A0AAD0YT16</accession>
<dbReference type="InterPro" id="IPR023198">
    <property type="entry name" value="PGP-like_dom2"/>
</dbReference>
<protein>
    <submittedName>
        <fullName evidence="1">HAD family hydrolase</fullName>
    </submittedName>
</protein>
<dbReference type="GO" id="GO:0008967">
    <property type="term" value="F:phosphoglycolate phosphatase activity"/>
    <property type="evidence" value="ECO:0007669"/>
    <property type="project" value="TreeGrafter"/>
</dbReference>
<dbReference type="Gene3D" id="1.10.150.240">
    <property type="entry name" value="Putative phosphatase, domain 2"/>
    <property type="match status" value="1"/>
</dbReference>
<dbReference type="NCBIfam" id="TIGR01549">
    <property type="entry name" value="HAD-SF-IA-v1"/>
    <property type="match status" value="1"/>
</dbReference>
<dbReference type="AlphaFoldDB" id="A0AAD0YT16"/>
<keyword evidence="1" id="KW-0378">Hydrolase</keyword>
<dbReference type="PRINTS" id="PR00413">
    <property type="entry name" value="HADHALOGNASE"/>
</dbReference>
<dbReference type="RefSeq" id="WP_088583734.1">
    <property type="nucleotide sequence ID" value="NZ_CP022058.2"/>
</dbReference>
<proteinExistence type="predicted"/>
<dbReference type="InterPro" id="IPR006439">
    <property type="entry name" value="HAD-SF_hydro_IA"/>
</dbReference>
<dbReference type="InterPro" id="IPR036412">
    <property type="entry name" value="HAD-like_sf"/>
</dbReference>
<dbReference type="SFLD" id="SFLDS00003">
    <property type="entry name" value="Haloacid_Dehalogenase"/>
    <property type="match status" value="1"/>
</dbReference>
<dbReference type="PANTHER" id="PTHR43434">
    <property type="entry name" value="PHOSPHOGLYCOLATE PHOSPHATASE"/>
    <property type="match status" value="1"/>
</dbReference>
<dbReference type="EMBL" id="CP033930">
    <property type="protein sequence ID" value="AZB16883.1"/>
    <property type="molecule type" value="Genomic_DNA"/>
</dbReference>
<dbReference type="InterPro" id="IPR050155">
    <property type="entry name" value="HAD-like_hydrolase_sf"/>
</dbReference>
<dbReference type="SUPFAM" id="SSF56784">
    <property type="entry name" value="HAD-like"/>
    <property type="match status" value="1"/>
</dbReference>
<dbReference type="Gene3D" id="3.40.50.1000">
    <property type="entry name" value="HAD superfamily/HAD-like"/>
    <property type="match status" value="1"/>
</dbReference>